<proteinExistence type="predicted"/>
<keyword evidence="2" id="KW-1185">Reference proteome</keyword>
<dbReference type="OrthoDB" id="572942at2"/>
<reference evidence="1 2" key="1">
    <citation type="journal article" date="2013" name="Genome Announc.">
        <title>Complete genome sequence of Myxococcus stipitatus strain DSM 14675, a fruiting myxobacterium.</title>
        <authorList>
            <person name="Huntley S."/>
            <person name="Kneip S."/>
            <person name="Treuner-Lange A."/>
            <person name="Sogaard-Andersen L."/>
        </authorList>
    </citation>
    <scope>NUCLEOTIDE SEQUENCE [LARGE SCALE GENOMIC DNA]</scope>
    <source>
        <strain evidence="2">DSM 14675 / JCM 12634 / Mx s8</strain>
    </source>
</reference>
<name>L7UM72_MYXSD</name>
<dbReference type="HOGENOM" id="CLU_1388925_0_0_7"/>
<organism evidence="1 2">
    <name type="scientific">Myxococcus stipitatus (strain DSM 14675 / JCM 12634 / Mx s8)</name>
    <dbReference type="NCBI Taxonomy" id="1278073"/>
    <lineage>
        <taxon>Bacteria</taxon>
        <taxon>Pseudomonadati</taxon>
        <taxon>Myxococcota</taxon>
        <taxon>Myxococcia</taxon>
        <taxon>Myxococcales</taxon>
        <taxon>Cystobacterineae</taxon>
        <taxon>Myxococcaceae</taxon>
        <taxon>Myxococcus</taxon>
    </lineage>
</organism>
<gene>
    <name evidence="1" type="ordered locus">MYSTI_07698</name>
</gene>
<evidence type="ECO:0000313" key="2">
    <source>
        <dbReference type="Proteomes" id="UP000011131"/>
    </source>
</evidence>
<dbReference type="Proteomes" id="UP000011131">
    <property type="component" value="Chromosome"/>
</dbReference>
<dbReference type="RefSeq" id="WP_015353223.1">
    <property type="nucleotide sequence ID" value="NC_020126.1"/>
</dbReference>
<accession>L7UM72</accession>
<dbReference type="PATRIC" id="fig|1278073.3.peg.7830"/>
<evidence type="ECO:0000313" key="1">
    <source>
        <dbReference type="EMBL" id="AGC48970.1"/>
    </source>
</evidence>
<dbReference type="KEGG" id="msd:MYSTI_07698"/>
<sequence length="196" mass="21541">MTESSPWRERLLALCAPALLLLVAVVHLFLVESRGLSPWKGGGFGMFSTVDSPSARFLRVYLVDGESEVQVRLPDRMKELGYDVRVLPTHDALEGLATRVANGTWVPERLASAVTRYQALLAEGVEPSPGDSDVGRVDFMGVRLLRMLEAGEPPPPLGRAHVFQRVRVELWAFRFESSSSRLVATRMAEASASVPP</sequence>
<dbReference type="EMBL" id="CP004025">
    <property type="protein sequence ID" value="AGC48970.1"/>
    <property type="molecule type" value="Genomic_DNA"/>
</dbReference>
<protein>
    <submittedName>
        <fullName evidence="1">Uncharacterized protein</fullName>
    </submittedName>
</protein>
<dbReference type="AlphaFoldDB" id="L7UM72"/>
<dbReference type="STRING" id="1278073.MYSTI_07698"/>